<protein>
    <submittedName>
        <fullName evidence="2">Rhodanese Homology Domain</fullName>
    </submittedName>
</protein>
<dbReference type="SUPFAM" id="SSF52821">
    <property type="entry name" value="Rhodanese/Cell cycle control phosphatase"/>
    <property type="match status" value="1"/>
</dbReference>
<dbReference type="InterPro" id="IPR001763">
    <property type="entry name" value="Rhodanese-like_dom"/>
</dbReference>
<feature type="domain" description="Rhodanese" evidence="1">
    <location>
        <begin position="20"/>
        <end position="97"/>
    </location>
</feature>
<dbReference type="CDD" id="cd00158">
    <property type="entry name" value="RHOD"/>
    <property type="match status" value="1"/>
</dbReference>
<dbReference type="EMBL" id="LT605205">
    <property type="protein sequence ID" value="SCD21201.1"/>
    <property type="molecule type" value="Genomic_DNA"/>
</dbReference>
<evidence type="ECO:0000313" key="2">
    <source>
        <dbReference type="EMBL" id="SCD21201.1"/>
    </source>
</evidence>
<dbReference type="Gene3D" id="3.40.250.10">
    <property type="entry name" value="Rhodanese-like domain"/>
    <property type="match status" value="1"/>
</dbReference>
<dbReference type="STRING" id="1642647.PSM36_2397"/>
<evidence type="ECO:0000259" key="1">
    <source>
        <dbReference type="PROSITE" id="PS50206"/>
    </source>
</evidence>
<dbReference type="PANTHER" id="PTHR43031:SF1">
    <property type="entry name" value="PYRIDINE NUCLEOTIDE-DISULPHIDE OXIDOREDUCTASE"/>
    <property type="match status" value="1"/>
</dbReference>
<gene>
    <name evidence="2" type="ORF">PSM36_2397</name>
</gene>
<dbReference type="Pfam" id="PF00581">
    <property type="entry name" value="Rhodanese"/>
    <property type="match status" value="1"/>
</dbReference>
<dbReference type="InterPro" id="IPR036873">
    <property type="entry name" value="Rhodanese-like_dom_sf"/>
</dbReference>
<keyword evidence="3" id="KW-1185">Reference proteome</keyword>
<sequence>MGFFSNVFKLTGKAELKEKIKNGAMLLDVREVEEYKSGHARGSVNIPLFLLPTEMGRLDRNTPIVVVCLSGARSAQAVGLLKSQGFEAYNGGGWQSF</sequence>
<dbReference type="PANTHER" id="PTHR43031">
    <property type="entry name" value="FAD-DEPENDENT OXIDOREDUCTASE"/>
    <property type="match status" value="1"/>
</dbReference>
<dbReference type="RefSeq" id="WP_083711036.1">
    <property type="nucleotide sequence ID" value="NZ_LT605205.1"/>
</dbReference>
<proteinExistence type="predicted"/>
<organism evidence="2 3">
    <name type="scientific">Proteiniphilum saccharofermentans</name>
    <dbReference type="NCBI Taxonomy" id="1642647"/>
    <lineage>
        <taxon>Bacteria</taxon>
        <taxon>Pseudomonadati</taxon>
        <taxon>Bacteroidota</taxon>
        <taxon>Bacteroidia</taxon>
        <taxon>Bacteroidales</taxon>
        <taxon>Dysgonomonadaceae</taxon>
        <taxon>Proteiniphilum</taxon>
    </lineage>
</organism>
<name>A0A1R3T0D7_9BACT</name>
<dbReference type="KEGG" id="psac:PSM36_2397"/>
<dbReference type="AlphaFoldDB" id="A0A1R3T0D7"/>
<dbReference type="Proteomes" id="UP000187464">
    <property type="component" value="Chromosome I"/>
</dbReference>
<dbReference type="SMART" id="SM00450">
    <property type="entry name" value="RHOD"/>
    <property type="match status" value="1"/>
</dbReference>
<accession>A0A1R3T0D7</accession>
<dbReference type="PROSITE" id="PS50206">
    <property type="entry name" value="RHODANESE_3"/>
    <property type="match status" value="1"/>
</dbReference>
<reference evidence="3" key="1">
    <citation type="submission" date="2016-08" db="EMBL/GenBank/DDBJ databases">
        <authorList>
            <person name="Wibberg D."/>
        </authorList>
    </citation>
    <scope>NUCLEOTIDE SEQUENCE [LARGE SCALE GENOMIC DNA]</scope>
</reference>
<evidence type="ECO:0000313" key="3">
    <source>
        <dbReference type="Proteomes" id="UP000187464"/>
    </source>
</evidence>
<dbReference type="InterPro" id="IPR050229">
    <property type="entry name" value="GlpE_sulfurtransferase"/>
</dbReference>